<feature type="transmembrane region" description="Helical" evidence="1">
    <location>
        <begin position="40"/>
        <end position="60"/>
    </location>
</feature>
<sequence length="61" mass="6933">MERAIGPAKCGWPDPHVSVLLDVFSELKDLLRSYGPIPELFNQGSVSVFFCFLLIFLISYR</sequence>
<keyword evidence="1" id="KW-1133">Transmembrane helix</keyword>
<gene>
    <name evidence="2" type="ORF">SEVIR_7G141750v2</name>
</gene>
<keyword evidence="1" id="KW-0472">Membrane</keyword>
<keyword evidence="3" id="KW-1185">Reference proteome</keyword>
<keyword evidence="1" id="KW-0812">Transmembrane</keyword>
<proteinExistence type="predicted"/>
<protein>
    <submittedName>
        <fullName evidence="2">Uncharacterized protein</fullName>
    </submittedName>
</protein>
<dbReference type="Proteomes" id="UP000298652">
    <property type="component" value="Chromosome 7"/>
</dbReference>
<evidence type="ECO:0000313" key="3">
    <source>
        <dbReference type="Proteomes" id="UP000298652"/>
    </source>
</evidence>
<name>A0A4U6TVR4_SETVI</name>
<evidence type="ECO:0000313" key="2">
    <source>
        <dbReference type="EMBL" id="TKW04919.1"/>
    </source>
</evidence>
<reference evidence="2" key="1">
    <citation type="submission" date="2019-03" db="EMBL/GenBank/DDBJ databases">
        <title>WGS assembly of Setaria viridis.</title>
        <authorList>
            <person name="Huang P."/>
            <person name="Jenkins J."/>
            <person name="Grimwood J."/>
            <person name="Barry K."/>
            <person name="Healey A."/>
            <person name="Mamidi S."/>
            <person name="Sreedasyam A."/>
            <person name="Shu S."/>
            <person name="Feldman M."/>
            <person name="Wu J."/>
            <person name="Yu Y."/>
            <person name="Chen C."/>
            <person name="Johnson J."/>
            <person name="Rokhsar D."/>
            <person name="Baxter I."/>
            <person name="Schmutz J."/>
            <person name="Brutnell T."/>
            <person name="Kellogg E."/>
        </authorList>
    </citation>
    <scope>NUCLEOTIDE SEQUENCE [LARGE SCALE GENOMIC DNA]</scope>
</reference>
<dbReference type="EMBL" id="CM016558">
    <property type="protein sequence ID" value="TKW04919.1"/>
    <property type="molecule type" value="Genomic_DNA"/>
</dbReference>
<dbReference type="AlphaFoldDB" id="A0A4U6TVR4"/>
<dbReference type="Gramene" id="TKW04919">
    <property type="protein sequence ID" value="TKW04919"/>
    <property type="gene ID" value="SEVIR_7G141750v2"/>
</dbReference>
<accession>A0A4U6TVR4</accession>
<organism evidence="2 3">
    <name type="scientific">Setaria viridis</name>
    <name type="common">Green bristlegrass</name>
    <name type="synonym">Setaria italica subsp. viridis</name>
    <dbReference type="NCBI Taxonomy" id="4556"/>
    <lineage>
        <taxon>Eukaryota</taxon>
        <taxon>Viridiplantae</taxon>
        <taxon>Streptophyta</taxon>
        <taxon>Embryophyta</taxon>
        <taxon>Tracheophyta</taxon>
        <taxon>Spermatophyta</taxon>
        <taxon>Magnoliopsida</taxon>
        <taxon>Liliopsida</taxon>
        <taxon>Poales</taxon>
        <taxon>Poaceae</taxon>
        <taxon>PACMAD clade</taxon>
        <taxon>Panicoideae</taxon>
        <taxon>Panicodae</taxon>
        <taxon>Paniceae</taxon>
        <taxon>Cenchrinae</taxon>
        <taxon>Setaria</taxon>
    </lineage>
</organism>
<evidence type="ECO:0000256" key="1">
    <source>
        <dbReference type="SAM" id="Phobius"/>
    </source>
</evidence>